<name>A0A2T6CBV9_9RHOB</name>
<protein>
    <submittedName>
        <fullName evidence="2">Uncharacterized protein</fullName>
    </submittedName>
</protein>
<reference evidence="2 3" key="1">
    <citation type="submission" date="2018-04" db="EMBL/GenBank/DDBJ databases">
        <title>Genomic Encyclopedia of Archaeal and Bacterial Type Strains, Phase II (KMG-II): from individual species to whole genera.</title>
        <authorList>
            <person name="Goeker M."/>
        </authorList>
    </citation>
    <scope>NUCLEOTIDE SEQUENCE [LARGE SCALE GENOMIC DNA]</scope>
    <source>
        <strain evidence="2 3">DSM 12244</strain>
    </source>
</reference>
<evidence type="ECO:0000256" key="1">
    <source>
        <dbReference type="SAM" id="MobiDB-lite"/>
    </source>
</evidence>
<accession>A0A2T6CBV9</accession>
<organism evidence="2 3">
    <name type="scientific">Sulfitobacter mediterraneus</name>
    <dbReference type="NCBI Taxonomy" id="83219"/>
    <lineage>
        <taxon>Bacteria</taxon>
        <taxon>Pseudomonadati</taxon>
        <taxon>Pseudomonadota</taxon>
        <taxon>Alphaproteobacteria</taxon>
        <taxon>Rhodobacterales</taxon>
        <taxon>Roseobacteraceae</taxon>
        <taxon>Sulfitobacter</taxon>
    </lineage>
</organism>
<evidence type="ECO:0000313" key="3">
    <source>
        <dbReference type="Proteomes" id="UP000244092"/>
    </source>
</evidence>
<dbReference type="AlphaFoldDB" id="A0A2T6CBV9"/>
<proteinExistence type="predicted"/>
<feature type="compositionally biased region" description="Polar residues" evidence="1">
    <location>
        <begin position="65"/>
        <end position="81"/>
    </location>
</feature>
<comment type="caution">
    <text evidence="2">The sequence shown here is derived from an EMBL/GenBank/DDBJ whole genome shotgun (WGS) entry which is preliminary data.</text>
</comment>
<sequence length="179" mass="19387">MAAKRTRAHQPPTTHQNRRPVGRADDGPAATPCSGLRVRISQKQRKVQDFSKRHRAIGGLRVGDQPSQFGTLSQPSARAPTSPQPPIKIADPWGGPPMARRLRLVPGPLKQKRARPAARPSSISQCKPYFRLPSIPLQASTRPLTALTELSNIACSSLFMEISTTRSIPPAPITVGTPT</sequence>
<feature type="region of interest" description="Disordered" evidence="1">
    <location>
        <begin position="1"/>
        <end position="100"/>
    </location>
</feature>
<gene>
    <name evidence="2" type="ORF">C8N31_10980</name>
</gene>
<dbReference type="Proteomes" id="UP000244092">
    <property type="component" value="Unassembled WGS sequence"/>
</dbReference>
<dbReference type="EMBL" id="QBKU01000009">
    <property type="protein sequence ID" value="PTX72994.1"/>
    <property type="molecule type" value="Genomic_DNA"/>
</dbReference>
<evidence type="ECO:0000313" key="2">
    <source>
        <dbReference type="EMBL" id="PTX72994.1"/>
    </source>
</evidence>